<feature type="region of interest" description="Disordered" evidence="1">
    <location>
        <begin position="256"/>
        <end position="276"/>
    </location>
</feature>
<keyword evidence="4" id="KW-1185">Reference proteome</keyword>
<dbReference type="EMBL" id="LT594634">
    <property type="protein sequence ID" value="SCP03005.1"/>
    <property type="molecule type" value="Genomic_DNA"/>
</dbReference>
<name>A0A1D3TDL3_PLAMA</name>
<evidence type="ECO:0000313" key="3">
    <source>
        <dbReference type="EMBL" id="SCP03005.1"/>
    </source>
</evidence>
<sequence>MDNCFSSYYNSGGSLYSEVSLIPQFRIIKNHIKQRTSSLINENDKSNFRKGCLYLADYLIKYNKPPQYYEDYKVTWKGALNKSLSGYYRNLEKHRGCPLILEEKDKNILELKYKEVDFCEKKGQYLKEIKQLQRKHLQNCNDQYLKKCKEYKEWINERKIYFDENKTLFKDCYKTNKRQTFICNIRDKKSFIVPTECISSNLEETCQVLPKEEVKSLQKQTDSIDKSTFTSPVQIEHGVKITEGQGRPQEQIQLESNSQLQAPPLSSEIDSTQDRTSDIPRILSSQDVNLASLKDSISEHERSQKNVTLQQTNSYIDPPHSETTSSVLPVSFPSTRFPNRVESSIILENSFLKKYTSSILISFIFIILFSLFIKYTLIEFLRKKEKIGRKYLKLLRLVVPSFSNRKGEFSSYDKLENPIYYDEEIIKKLKINEYYNIKNLNSSRRKEERSKTIIEVHMEVLEKCRNKEWELNKGQFLVICLEEFTRDKYRTYPNITNEEILTGNSKFGSNLKKKSILWSKWMEGNIDLSEKLKKTDFFNNLKNEWKKEQAYLNKLDKLKKNNKNDIQKFPLLEREKELWRQWINKKNIIIEQYLEKNLFSVLTQEFLNISDEYDNKIRNKDISPINIEELRHKENYEELSKYIKKELLTNVCILILMMIFEECKKEEYIENGESYFDSFIAELKEKEYYDCNPEFLEDITEVNRDDLENIENIDNKEASFRNEIENWITEYDTYVNSMNK</sequence>
<reference evidence="3 4" key="1">
    <citation type="submission" date="2016-06" db="EMBL/GenBank/DDBJ databases">
        <authorList>
            <consortium name="Pathogen Informatics"/>
        </authorList>
    </citation>
    <scope>NUCLEOTIDE SEQUENCE [LARGE SCALE GENOMIC DNA]</scope>
</reference>
<dbReference type="OrthoDB" id="375730at2759"/>
<keyword evidence="2" id="KW-0472">Membrane</keyword>
<feature type="transmembrane region" description="Helical" evidence="2">
    <location>
        <begin position="359"/>
        <end position="381"/>
    </location>
</feature>
<proteinExistence type="predicted"/>
<accession>A0A1D3TDL3</accession>
<feature type="compositionally biased region" description="Polar residues" evidence="1">
    <location>
        <begin position="305"/>
        <end position="327"/>
    </location>
</feature>
<dbReference type="GeneID" id="39871370"/>
<dbReference type="Proteomes" id="UP000219813">
    <property type="component" value="Chromosome 13"/>
</dbReference>
<dbReference type="AlphaFoldDB" id="A0A1D3TDL3"/>
<dbReference type="KEGG" id="pmal:PMUG01_13065000"/>
<evidence type="ECO:0000256" key="2">
    <source>
        <dbReference type="SAM" id="Phobius"/>
    </source>
</evidence>
<gene>
    <name evidence="3" type="primary">PmUG01_13065000</name>
    <name evidence="3" type="ORF">PMUG01_13065000</name>
</gene>
<evidence type="ECO:0000313" key="4">
    <source>
        <dbReference type="Proteomes" id="UP000219813"/>
    </source>
</evidence>
<keyword evidence="2" id="KW-0812">Transmembrane</keyword>
<dbReference type="VEuPathDB" id="PlasmoDB:PmUG01_13065000"/>
<keyword evidence="2" id="KW-1133">Transmembrane helix</keyword>
<feature type="region of interest" description="Disordered" evidence="1">
    <location>
        <begin position="301"/>
        <end position="327"/>
    </location>
</feature>
<dbReference type="RefSeq" id="XP_028863997.1">
    <property type="nucleotide sequence ID" value="XM_029007627.1"/>
</dbReference>
<organism evidence="3 4">
    <name type="scientific">Plasmodium malariae</name>
    <dbReference type="NCBI Taxonomy" id="5858"/>
    <lineage>
        <taxon>Eukaryota</taxon>
        <taxon>Sar</taxon>
        <taxon>Alveolata</taxon>
        <taxon>Apicomplexa</taxon>
        <taxon>Aconoidasida</taxon>
        <taxon>Haemosporida</taxon>
        <taxon>Plasmodiidae</taxon>
        <taxon>Plasmodium</taxon>
        <taxon>Plasmodium (Plasmodium)</taxon>
    </lineage>
</organism>
<evidence type="ECO:0000256" key="1">
    <source>
        <dbReference type="SAM" id="MobiDB-lite"/>
    </source>
</evidence>
<protein>
    <submittedName>
        <fullName evidence="3">STP1 protein</fullName>
    </submittedName>
</protein>